<proteinExistence type="predicted"/>
<dbReference type="Gene3D" id="2.60.40.1180">
    <property type="entry name" value="Golgi alpha-mannosidase II"/>
    <property type="match status" value="1"/>
</dbReference>
<sequence length="547" mass="58188">MPNPSPATVTITIDPGTTRPISPYIYGMNFATMTQDAAQGLTFSRAGGNRFTAYNWENNASNAGADWLYQNDSMFGNLNAPPANWVKNYIASERAAGMASLITFPMQGLVAADNDGPTCVMNGSSCASPPPDQPDMSRFKTVIPKKSTQTAAPFTVTPSTTDDYVYTDEFAWALDQHFSGQGIFSAAPTGKPVFASLDNEPEAWAATHREIQGPIGATSDQYIAKTIALAQALKTQFPNMTVFGPAHYGFQGMYDWGGESGFGATADGNNWFVDKYITQVRAASESFGRPLVDVYDFHWYPEAQDGLGNRLTSLNDANLTDAQVQAIVQNPRSLWDPTYIEDSWISLWMVGHWDNNKGGQQPGPIKMLTRMQQKIAAANPGMKIAITEYSTGGGGQIAGTVAQADNLGIFGAQGVFAASLWQTSPTLKYISGGFRAFRAFDGQGSNFGDISVAASSSDTSKVAAYASLDSLRPGRVVVVAINRSTTDQTVAISGLALTGTAHVYRITAASAAAQSTVAPTAVGKQGVSGSSMTLRLPAMSVTTVDVY</sequence>
<dbReference type="EMBL" id="AOGK01000006">
    <property type="protein sequence ID" value="MDG5975310.1"/>
    <property type="molecule type" value="Genomic_DNA"/>
</dbReference>
<evidence type="ECO:0000313" key="3">
    <source>
        <dbReference type="Proteomes" id="UP001152876"/>
    </source>
</evidence>
<dbReference type="Proteomes" id="UP001152876">
    <property type="component" value="Unassembled WGS sequence"/>
</dbReference>
<accession>A0A9X4NPK3</accession>
<dbReference type="InterPro" id="IPR013780">
    <property type="entry name" value="Glyco_hydro_b"/>
</dbReference>
<evidence type="ECO:0000259" key="1">
    <source>
        <dbReference type="Pfam" id="PF12891"/>
    </source>
</evidence>
<reference evidence="2" key="1">
    <citation type="submission" date="2013-01" db="EMBL/GenBank/DDBJ databases">
        <title>Genome draft of Hydrogenophaga taeniospiralis 2K1.</title>
        <authorList>
            <person name="Gomila M."/>
            <person name="Lalucat J."/>
        </authorList>
    </citation>
    <scope>NUCLEOTIDE SEQUENCE</scope>
    <source>
        <strain evidence="2">CCUG 15921</strain>
    </source>
</reference>
<evidence type="ECO:0000313" key="2">
    <source>
        <dbReference type="EMBL" id="MDG5975310.1"/>
    </source>
</evidence>
<dbReference type="AlphaFoldDB" id="A0A9X4NPK3"/>
<protein>
    <submittedName>
        <fullName evidence="2">Endoglucanase A</fullName>
    </submittedName>
</protein>
<dbReference type="InterPro" id="IPR017853">
    <property type="entry name" value="GH"/>
</dbReference>
<dbReference type="InterPro" id="IPR024745">
    <property type="entry name" value="GH44_cat"/>
</dbReference>
<dbReference type="SUPFAM" id="SSF51445">
    <property type="entry name" value="(Trans)glycosidases"/>
    <property type="match status" value="1"/>
</dbReference>
<keyword evidence="3" id="KW-1185">Reference proteome</keyword>
<feature type="domain" description="Glycoside hydrolase family 44 catalytic" evidence="1">
    <location>
        <begin position="60"/>
        <end position="303"/>
    </location>
</feature>
<dbReference type="Gene3D" id="3.20.20.80">
    <property type="entry name" value="Glycosidases"/>
    <property type="match status" value="1"/>
</dbReference>
<gene>
    <name evidence="2" type="ORF">H010_08631</name>
</gene>
<name>A0A9X4NPK3_9BURK</name>
<dbReference type="Pfam" id="PF12891">
    <property type="entry name" value="Glyco_hydro_44"/>
    <property type="match status" value="1"/>
</dbReference>
<comment type="caution">
    <text evidence="2">The sequence shown here is derived from an EMBL/GenBank/DDBJ whole genome shotgun (WGS) entry which is preliminary data.</text>
</comment>
<organism evidence="2 3">
    <name type="scientific">Hydrogenophaga taeniospiralis CCUG 15921</name>
    <dbReference type="NCBI Taxonomy" id="1281780"/>
    <lineage>
        <taxon>Bacteria</taxon>
        <taxon>Pseudomonadati</taxon>
        <taxon>Pseudomonadota</taxon>
        <taxon>Betaproteobacteria</taxon>
        <taxon>Burkholderiales</taxon>
        <taxon>Comamonadaceae</taxon>
        <taxon>Hydrogenophaga</taxon>
    </lineage>
</organism>